<accession>A0A9D2A5I8</accession>
<dbReference type="GO" id="GO:0005886">
    <property type="term" value="C:plasma membrane"/>
    <property type="evidence" value="ECO:0007669"/>
    <property type="project" value="UniProtKB-SubCell"/>
</dbReference>
<dbReference type="AlphaFoldDB" id="A0A9D2A5I8"/>
<keyword evidence="4 6" id="KW-1133">Transmembrane helix</keyword>
<evidence type="ECO:0000259" key="7">
    <source>
        <dbReference type="Pfam" id="PF04024"/>
    </source>
</evidence>
<dbReference type="PANTHER" id="PTHR33885">
    <property type="entry name" value="PHAGE SHOCK PROTEIN C"/>
    <property type="match status" value="1"/>
</dbReference>
<dbReference type="EMBL" id="DXCK01000118">
    <property type="protein sequence ID" value="HIZ02313.1"/>
    <property type="molecule type" value="Genomic_DNA"/>
</dbReference>
<evidence type="ECO:0000313" key="9">
    <source>
        <dbReference type="Proteomes" id="UP000824023"/>
    </source>
</evidence>
<keyword evidence="5 6" id="KW-0472">Membrane</keyword>
<dbReference type="Pfam" id="PF04024">
    <property type="entry name" value="PspC"/>
    <property type="match status" value="1"/>
</dbReference>
<evidence type="ECO:0000313" key="8">
    <source>
        <dbReference type="EMBL" id="HIZ02313.1"/>
    </source>
</evidence>
<sequence>MDNPKKLTRPRTGRMLAGVCAGIANYVNMDPTVIRVIYALLSVFTAFAGVIVYLILMLVIPEDKNPIVH</sequence>
<comment type="caution">
    <text evidence="8">The sequence shown here is derived from an EMBL/GenBank/DDBJ whole genome shotgun (WGS) entry which is preliminary data.</text>
</comment>
<dbReference type="PANTHER" id="PTHR33885:SF3">
    <property type="entry name" value="PHAGE SHOCK PROTEIN C"/>
    <property type="match status" value="1"/>
</dbReference>
<evidence type="ECO:0000256" key="5">
    <source>
        <dbReference type="ARBA" id="ARBA00023136"/>
    </source>
</evidence>
<organism evidence="8 9">
    <name type="scientific">Candidatus Bacteroides merdipullorum</name>
    <dbReference type="NCBI Taxonomy" id="2838474"/>
    <lineage>
        <taxon>Bacteria</taxon>
        <taxon>Pseudomonadati</taxon>
        <taxon>Bacteroidota</taxon>
        <taxon>Bacteroidia</taxon>
        <taxon>Bacteroidales</taxon>
        <taxon>Bacteroidaceae</taxon>
        <taxon>Bacteroides</taxon>
    </lineage>
</organism>
<protein>
    <submittedName>
        <fullName evidence="8">PspC domain-containing protein</fullName>
    </submittedName>
</protein>
<name>A0A9D2A5I8_9BACE</name>
<evidence type="ECO:0000256" key="4">
    <source>
        <dbReference type="ARBA" id="ARBA00022989"/>
    </source>
</evidence>
<dbReference type="InterPro" id="IPR007168">
    <property type="entry name" value="Phageshock_PspC_N"/>
</dbReference>
<keyword evidence="2" id="KW-1003">Cell membrane</keyword>
<evidence type="ECO:0000256" key="6">
    <source>
        <dbReference type="SAM" id="Phobius"/>
    </source>
</evidence>
<proteinExistence type="predicted"/>
<evidence type="ECO:0000256" key="2">
    <source>
        <dbReference type="ARBA" id="ARBA00022475"/>
    </source>
</evidence>
<dbReference type="InterPro" id="IPR052027">
    <property type="entry name" value="PspC"/>
</dbReference>
<evidence type="ECO:0000256" key="3">
    <source>
        <dbReference type="ARBA" id="ARBA00022692"/>
    </source>
</evidence>
<comment type="subcellular location">
    <subcellularLocation>
        <location evidence="1">Cell membrane</location>
        <topology evidence="1">Single-pass membrane protein</topology>
    </subcellularLocation>
</comment>
<dbReference type="Proteomes" id="UP000824023">
    <property type="component" value="Unassembled WGS sequence"/>
</dbReference>
<keyword evidence="3 6" id="KW-0812">Transmembrane</keyword>
<feature type="domain" description="Phage shock protein PspC N-terminal" evidence="7">
    <location>
        <begin position="5"/>
        <end position="62"/>
    </location>
</feature>
<reference evidence="8" key="1">
    <citation type="journal article" date="2021" name="PeerJ">
        <title>Extensive microbial diversity within the chicken gut microbiome revealed by metagenomics and culture.</title>
        <authorList>
            <person name="Gilroy R."/>
            <person name="Ravi A."/>
            <person name="Getino M."/>
            <person name="Pursley I."/>
            <person name="Horton D.L."/>
            <person name="Alikhan N.F."/>
            <person name="Baker D."/>
            <person name="Gharbi K."/>
            <person name="Hall N."/>
            <person name="Watson M."/>
            <person name="Adriaenssens E.M."/>
            <person name="Foster-Nyarko E."/>
            <person name="Jarju S."/>
            <person name="Secka A."/>
            <person name="Antonio M."/>
            <person name="Oren A."/>
            <person name="Chaudhuri R.R."/>
            <person name="La Ragione R."/>
            <person name="Hildebrand F."/>
            <person name="Pallen M.J."/>
        </authorList>
    </citation>
    <scope>NUCLEOTIDE SEQUENCE</scope>
    <source>
        <strain evidence="8">ChiHjej12B11-24981</strain>
    </source>
</reference>
<feature type="transmembrane region" description="Helical" evidence="6">
    <location>
        <begin position="35"/>
        <end position="60"/>
    </location>
</feature>
<gene>
    <name evidence="8" type="ORF">H9819_08735</name>
</gene>
<reference evidence="8" key="2">
    <citation type="submission" date="2021-04" db="EMBL/GenBank/DDBJ databases">
        <authorList>
            <person name="Gilroy R."/>
        </authorList>
    </citation>
    <scope>NUCLEOTIDE SEQUENCE</scope>
    <source>
        <strain evidence="8">ChiHjej12B11-24981</strain>
    </source>
</reference>
<evidence type="ECO:0000256" key="1">
    <source>
        <dbReference type="ARBA" id="ARBA00004162"/>
    </source>
</evidence>